<name>A0ABR8WB14_9BACL</name>
<evidence type="ECO:0000313" key="1">
    <source>
        <dbReference type="EMBL" id="MBD8014220.1"/>
    </source>
</evidence>
<accession>A0ABR8WB14</accession>
<dbReference type="EMBL" id="JACSPU010000001">
    <property type="protein sequence ID" value="MBD8014220.1"/>
    <property type="molecule type" value="Genomic_DNA"/>
</dbReference>
<proteinExistence type="predicted"/>
<comment type="caution">
    <text evidence="1">The sequence shown here is derived from an EMBL/GenBank/DDBJ whole genome shotgun (WGS) entry which is preliminary data.</text>
</comment>
<dbReference type="RefSeq" id="WP_191714402.1">
    <property type="nucleotide sequence ID" value="NZ_JACSPU010000001.1"/>
</dbReference>
<keyword evidence="2" id="KW-1185">Reference proteome</keyword>
<gene>
    <name evidence="1" type="ORF">H9630_05240</name>
</gene>
<evidence type="ECO:0000313" key="2">
    <source>
        <dbReference type="Proteomes" id="UP000658980"/>
    </source>
</evidence>
<organism evidence="1 2">
    <name type="scientific">Planococcus wigleyi</name>
    <dbReference type="NCBI Taxonomy" id="2762216"/>
    <lineage>
        <taxon>Bacteria</taxon>
        <taxon>Bacillati</taxon>
        <taxon>Bacillota</taxon>
        <taxon>Bacilli</taxon>
        <taxon>Bacillales</taxon>
        <taxon>Caryophanaceae</taxon>
        <taxon>Planococcus</taxon>
    </lineage>
</organism>
<reference evidence="1 2" key="1">
    <citation type="submission" date="2020-08" db="EMBL/GenBank/DDBJ databases">
        <title>A Genomic Blueprint of the Chicken Gut Microbiome.</title>
        <authorList>
            <person name="Gilroy R."/>
            <person name="Ravi A."/>
            <person name="Getino M."/>
            <person name="Pursley I."/>
            <person name="Horton D.L."/>
            <person name="Alikhan N.-F."/>
            <person name="Baker D."/>
            <person name="Gharbi K."/>
            <person name="Hall N."/>
            <person name="Watson M."/>
            <person name="Adriaenssens E.M."/>
            <person name="Foster-Nyarko E."/>
            <person name="Jarju S."/>
            <person name="Secka A."/>
            <person name="Antonio M."/>
            <person name="Oren A."/>
            <person name="Chaudhuri R."/>
            <person name="La Ragione R.M."/>
            <person name="Hildebrand F."/>
            <person name="Pallen M.J."/>
        </authorList>
    </citation>
    <scope>NUCLEOTIDE SEQUENCE [LARGE SCALE GENOMIC DNA]</scope>
    <source>
        <strain evidence="1 2">Sa1BUA13</strain>
    </source>
</reference>
<dbReference type="Proteomes" id="UP000658980">
    <property type="component" value="Unassembled WGS sequence"/>
</dbReference>
<sequence>MYQIIFIASLVADWSSIDKVHEATYKLINSKKFEDNISKINESIEAAAKELGYQIKEYNMANG</sequence>
<protein>
    <submittedName>
        <fullName evidence="1">Uncharacterized protein</fullName>
    </submittedName>
</protein>